<protein>
    <submittedName>
        <fullName evidence="3">Glutathione S-transferase</fullName>
    </submittedName>
</protein>
<dbReference type="Proteomes" id="UP000297720">
    <property type="component" value="Unassembled WGS sequence"/>
</dbReference>
<evidence type="ECO:0000259" key="1">
    <source>
        <dbReference type="PROSITE" id="PS50404"/>
    </source>
</evidence>
<dbReference type="OrthoDB" id="9799538at2"/>
<accession>A0A5F0KB38</accession>
<feature type="domain" description="GST N-terminal" evidence="1">
    <location>
        <begin position="2"/>
        <end position="82"/>
    </location>
</feature>
<dbReference type="Gene3D" id="3.40.30.10">
    <property type="entry name" value="Glutaredoxin"/>
    <property type="match status" value="1"/>
</dbReference>
<comment type="caution">
    <text evidence="3">The sequence shown here is derived from an EMBL/GenBank/DDBJ whole genome shotgun (WGS) entry which is preliminary data.</text>
</comment>
<dbReference type="GO" id="GO:0006559">
    <property type="term" value="P:L-phenylalanine catabolic process"/>
    <property type="evidence" value="ECO:0007669"/>
    <property type="project" value="TreeGrafter"/>
</dbReference>
<dbReference type="GO" id="GO:0004364">
    <property type="term" value="F:glutathione transferase activity"/>
    <property type="evidence" value="ECO:0007669"/>
    <property type="project" value="TreeGrafter"/>
</dbReference>
<evidence type="ECO:0000313" key="3">
    <source>
        <dbReference type="EMBL" id="TFF80496.1"/>
    </source>
</evidence>
<reference evidence="3 5" key="1">
    <citation type="submission" date="2018-06" db="EMBL/GenBank/DDBJ databases">
        <title>Occurrence of a novel blaKPC-2- and qnrS2- harbouring IncP6 plasmid from Aeromonas taiwanensis isolates recovered from the river sediments.</title>
        <authorList>
            <person name="Zheng B."/>
            <person name="Yu X."/>
            <person name="Xiao Y."/>
        </authorList>
    </citation>
    <scope>NUCLEOTIDE SEQUENCE [LARGE SCALE GENOMIC DNA]</scope>
    <source>
        <strain evidence="2 4">1713</strain>
        <strain evidence="3 5">198</strain>
    </source>
</reference>
<dbReference type="Proteomes" id="UP000297914">
    <property type="component" value="Unassembled WGS sequence"/>
</dbReference>
<dbReference type="Gene3D" id="1.20.1050.10">
    <property type="match status" value="1"/>
</dbReference>
<dbReference type="PANTHER" id="PTHR42673:SF4">
    <property type="entry name" value="MALEYLACETOACETATE ISOMERASE"/>
    <property type="match status" value="1"/>
</dbReference>
<dbReference type="Pfam" id="PF13409">
    <property type="entry name" value="GST_N_2"/>
    <property type="match status" value="1"/>
</dbReference>
<gene>
    <name evidence="2" type="ORF">DRM93_10225</name>
    <name evidence="3" type="ORF">DRM94_10225</name>
</gene>
<keyword evidence="4" id="KW-1185">Reference proteome</keyword>
<organism evidence="3 5">
    <name type="scientific">Aeromonas taiwanensis</name>
    <dbReference type="NCBI Taxonomy" id="633417"/>
    <lineage>
        <taxon>Bacteria</taxon>
        <taxon>Pseudomonadati</taxon>
        <taxon>Pseudomonadota</taxon>
        <taxon>Gammaproteobacteria</taxon>
        <taxon>Aeromonadales</taxon>
        <taxon>Aeromonadaceae</taxon>
        <taxon>Aeromonas</taxon>
    </lineage>
</organism>
<dbReference type="PROSITE" id="PS50404">
    <property type="entry name" value="GST_NTER"/>
    <property type="match status" value="1"/>
</dbReference>
<dbReference type="RefSeq" id="WP_134695716.1">
    <property type="nucleotide sequence ID" value="NZ_QORJ01000016.1"/>
</dbReference>
<dbReference type="AlphaFoldDB" id="A0A5F0KB38"/>
<dbReference type="SUPFAM" id="SSF47616">
    <property type="entry name" value="GST C-terminal domain-like"/>
    <property type="match status" value="1"/>
</dbReference>
<dbReference type="EMBL" id="QORL01000019">
    <property type="protein sequence ID" value="TFF76067.1"/>
    <property type="molecule type" value="Genomic_DNA"/>
</dbReference>
<dbReference type="InterPro" id="IPR004045">
    <property type="entry name" value="Glutathione_S-Trfase_N"/>
</dbReference>
<sequence length="208" mass="23134">MGSLVLTVGTGSTWAMRAALVLAMSGLEWQEQVFDLEDARALQRLKRVAPAGLVPWLDDGALRIHDSLAIAEYLHELCPERRLYPTDRAERALSRSLCAELHAGFGQIRCLLPFFLGAPTQSEPPVETLGELARLQTIWSQARGAFYFDEAGILDAFYAVMAYRLASYGILLPGQAGAYQQALLAWPLWQETLLKARLQWPVAARHPE</sequence>
<evidence type="ECO:0000313" key="4">
    <source>
        <dbReference type="Proteomes" id="UP000297720"/>
    </source>
</evidence>
<dbReference type="InterPro" id="IPR036282">
    <property type="entry name" value="Glutathione-S-Trfase_C_sf"/>
</dbReference>
<dbReference type="GO" id="GO:0006749">
    <property type="term" value="P:glutathione metabolic process"/>
    <property type="evidence" value="ECO:0007669"/>
    <property type="project" value="TreeGrafter"/>
</dbReference>
<dbReference type="InterPro" id="IPR036249">
    <property type="entry name" value="Thioredoxin-like_sf"/>
</dbReference>
<dbReference type="GO" id="GO:0016034">
    <property type="term" value="F:maleylacetoacetate isomerase activity"/>
    <property type="evidence" value="ECO:0007669"/>
    <property type="project" value="TreeGrafter"/>
</dbReference>
<dbReference type="EMBL" id="QORK01000019">
    <property type="protein sequence ID" value="TFF80496.1"/>
    <property type="molecule type" value="Genomic_DNA"/>
</dbReference>
<keyword evidence="3" id="KW-0808">Transferase</keyword>
<dbReference type="SUPFAM" id="SSF52833">
    <property type="entry name" value="Thioredoxin-like"/>
    <property type="match status" value="1"/>
</dbReference>
<dbReference type="PANTHER" id="PTHR42673">
    <property type="entry name" value="MALEYLACETOACETATE ISOMERASE"/>
    <property type="match status" value="1"/>
</dbReference>
<name>A0A5F0KB38_9GAMM</name>
<proteinExistence type="predicted"/>
<evidence type="ECO:0000313" key="2">
    <source>
        <dbReference type="EMBL" id="TFF76067.1"/>
    </source>
</evidence>
<evidence type="ECO:0000313" key="5">
    <source>
        <dbReference type="Proteomes" id="UP000297914"/>
    </source>
</evidence>